<dbReference type="PANTHER" id="PTHR10044:SF139">
    <property type="entry name" value="DEATH-ASSOCIATED INHIBITOR OF APOPTOSIS 2"/>
    <property type="match status" value="1"/>
</dbReference>
<dbReference type="PROSITE" id="PS50143">
    <property type="entry name" value="BIR_REPEAT_2"/>
    <property type="match status" value="1"/>
</dbReference>
<feature type="compositionally biased region" description="Low complexity" evidence="1">
    <location>
        <begin position="261"/>
        <end position="271"/>
    </location>
</feature>
<evidence type="ECO:0000313" key="2">
    <source>
        <dbReference type="EMBL" id="KAK9871333.1"/>
    </source>
</evidence>
<feature type="compositionally biased region" description="Low complexity" evidence="1">
    <location>
        <begin position="161"/>
        <end position="183"/>
    </location>
</feature>
<dbReference type="SUPFAM" id="SSF57924">
    <property type="entry name" value="Inhibitor of apoptosis (IAP) repeat"/>
    <property type="match status" value="1"/>
</dbReference>
<feature type="region of interest" description="Disordered" evidence="1">
    <location>
        <begin position="444"/>
        <end position="463"/>
    </location>
</feature>
<dbReference type="InterPro" id="IPR050784">
    <property type="entry name" value="IAP"/>
</dbReference>
<feature type="region of interest" description="Disordered" evidence="1">
    <location>
        <begin position="141"/>
        <end position="183"/>
    </location>
</feature>
<feature type="compositionally biased region" description="Polar residues" evidence="1">
    <location>
        <begin position="372"/>
        <end position="395"/>
    </location>
</feature>
<feature type="compositionally biased region" description="Polar residues" evidence="1">
    <location>
        <begin position="405"/>
        <end position="426"/>
    </location>
</feature>
<evidence type="ECO:0000256" key="1">
    <source>
        <dbReference type="SAM" id="MobiDB-lite"/>
    </source>
</evidence>
<name>A0AAW1TRN0_9CUCU</name>
<reference evidence="2 3" key="1">
    <citation type="submission" date="2023-03" db="EMBL/GenBank/DDBJ databases">
        <title>Genome insight into feeding habits of ladybird beetles.</title>
        <authorList>
            <person name="Li H.-S."/>
            <person name="Huang Y.-H."/>
            <person name="Pang H."/>
        </authorList>
    </citation>
    <scope>NUCLEOTIDE SEQUENCE [LARGE SCALE GENOMIC DNA]</scope>
    <source>
        <strain evidence="2">SYSU_2023b</strain>
        <tissue evidence="2">Whole body</tissue>
    </source>
</reference>
<feature type="region of interest" description="Disordered" evidence="1">
    <location>
        <begin position="522"/>
        <end position="565"/>
    </location>
</feature>
<dbReference type="InterPro" id="IPR001370">
    <property type="entry name" value="BIR_rpt"/>
</dbReference>
<dbReference type="PANTHER" id="PTHR10044">
    <property type="entry name" value="INHIBITOR OF APOPTOSIS"/>
    <property type="match status" value="1"/>
</dbReference>
<dbReference type="SMART" id="SM00238">
    <property type="entry name" value="BIR"/>
    <property type="match status" value="1"/>
</dbReference>
<dbReference type="Gene3D" id="1.10.1170.10">
    <property type="entry name" value="Inhibitor Of Apoptosis Protein (2mihbC-IAP-1), Chain A"/>
    <property type="match status" value="1"/>
</dbReference>
<dbReference type="AlphaFoldDB" id="A0AAW1TRN0"/>
<organism evidence="2 3">
    <name type="scientific">Henosepilachna vigintioctopunctata</name>
    <dbReference type="NCBI Taxonomy" id="420089"/>
    <lineage>
        <taxon>Eukaryota</taxon>
        <taxon>Metazoa</taxon>
        <taxon>Ecdysozoa</taxon>
        <taxon>Arthropoda</taxon>
        <taxon>Hexapoda</taxon>
        <taxon>Insecta</taxon>
        <taxon>Pterygota</taxon>
        <taxon>Neoptera</taxon>
        <taxon>Endopterygota</taxon>
        <taxon>Coleoptera</taxon>
        <taxon>Polyphaga</taxon>
        <taxon>Cucujiformia</taxon>
        <taxon>Coccinelloidea</taxon>
        <taxon>Coccinellidae</taxon>
        <taxon>Epilachninae</taxon>
        <taxon>Epilachnini</taxon>
        <taxon>Henosepilachna</taxon>
    </lineage>
</organism>
<gene>
    <name evidence="2" type="ORF">WA026_011600</name>
</gene>
<evidence type="ECO:0000313" key="3">
    <source>
        <dbReference type="Proteomes" id="UP001431783"/>
    </source>
</evidence>
<dbReference type="GO" id="GO:0051726">
    <property type="term" value="P:regulation of cell cycle"/>
    <property type="evidence" value="ECO:0007669"/>
    <property type="project" value="TreeGrafter"/>
</dbReference>
<dbReference type="EMBL" id="JARQZJ010000005">
    <property type="protein sequence ID" value="KAK9871333.1"/>
    <property type="molecule type" value="Genomic_DNA"/>
</dbReference>
<dbReference type="CDD" id="cd00022">
    <property type="entry name" value="BIR"/>
    <property type="match status" value="1"/>
</dbReference>
<keyword evidence="3" id="KW-1185">Reference proteome</keyword>
<dbReference type="Proteomes" id="UP001431783">
    <property type="component" value="Unassembled WGS sequence"/>
</dbReference>
<feature type="region of interest" description="Disordered" evidence="1">
    <location>
        <begin position="359"/>
        <end position="426"/>
    </location>
</feature>
<dbReference type="PROSITE" id="PS01282">
    <property type="entry name" value="BIR_REPEAT_1"/>
    <property type="match status" value="1"/>
</dbReference>
<proteinExistence type="predicted"/>
<feature type="region of interest" description="Disordered" evidence="1">
    <location>
        <begin position="311"/>
        <end position="335"/>
    </location>
</feature>
<dbReference type="GO" id="GO:0005737">
    <property type="term" value="C:cytoplasm"/>
    <property type="evidence" value="ECO:0007669"/>
    <property type="project" value="TreeGrafter"/>
</dbReference>
<feature type="compositionally biased region" description="Low complexity" evidence="1">
    <location>
        <begin position="214"/>
        <end position="224"/>
    </location>
</feature>
<feature type="compositionally biased region" description="Low complexity" evidence="1">
    <location>
        <begin position="314"/>
        <end position="326"/>
    </location>
</feature>
<accession>A0AAW1TRN0</accession>
<sequence>MGTESGCIYILKTTDDEKHCDNKHRSFSIGADTSNATSSNNVAGFWNSWESINTIRSKFDKGRTSRSVRVNSVGKMFGTKLSCSTSSKIGRECFPDDVIGNCEINRGYREVQQLGDTPSSNSYTDLQSYSNELENGKRQLYRRNLSGNCGTNRIYPERQQSESTPTSSSSCGDIASSSNQSENSQIQLYQRNVNGNYGTNRIYPERQQLEITPSSSSSCGDISSPNKSESGQIQLYQRNVNGNYGTNRICPETQQLEITPSSSSSCGDISSLNKSESGQIQLHQRNVNGNYGTNRIYQTNRICPETQQLEITPSSSSSCGDIASSSNKSENSKIRLYQRNVNGNYGTNRIYPERQQLEITPSSSSSSCGDIPSSNKSENGQTQLYQRNLNGNYGTNRIYPERQQSKITPSTSSSCGDIPSSNKSENGQIHLYQGNFVDALPSTSISHRSRTKRSVNGDGYMNPLKDSVQCHETLDLCESKSETSRSKHIRNIEQIISVNGKFECSTNSGNESEKSEKQLLTKVERSSKGAVPKVSPTSTFERQEDLQHHNQKHNKLPGEKGNGLDLKNMPAAVSVKRNINHTIGKDTGDNGCSFLNLTPPANLLATIEGRLKTYKNWPNKNIDPQKLAAAGFFYSGKTDIVECFKCGIKGHNWLLNDDPMEDHKKWNRNCSFVRENAPEENNVPQTGTGSDYCGNLDIVTSQYTVSEEPGDYYRNLGVDISPFLQTGAKTNQSEVITWRGCY</sequence>
<feature type="region of interest" description="Disordered" evidence="1">
    <location>
        <begin position="211"/>
        <end position="232"/>
    </location>
</feature>
<comment type="caution">
    <text evidence="2">The sequence shown here is derived from an EMBL/GenBank/DDBJ whole genome shotgun (WGS) entry which is preliminary data.</text>
</comment>
<dbReference type="Pfam" id="PF00653">
    <property type="entry name" value="BIR"/>
    <property type="match status" value="1"/>
</dbReference>
<dbReference type="GO" id="GO:0005634">
    <property type="term" value="C:nucleus"/>
    <property type="evidence" value="ECO:0007669"/>
    <property type="project" value="TreeGrafter"/>
</dbReference>
<protein>
    <submittedName>
        <fullName evidence="2">Uncharacterized protein</fullName>
    </submittedName>
</protein>
<feature type="region of interest" description="Disordered" evidence="1">
    <location>
        <begin position="258"/>
        <end position="280"/>
    </location>
</feature>